<keyword evidence="3" id="KW-1185">Reference proteome</keyword>
<protein>
    <submittedName>
        <fullName evidence="2">Uncharacterized protein</fullName>
    </submittedName>
</protein>
<comment type="caution">
    <text evidence="2">The sequence shown here is derived from an EMBL/GenBank/DDBJ whole genome shotgun (WGS) entry which is preliminary data.</text>
</comment>
<dbReference type="Proteomes" id="UP001159363">
    <property type="component" value="Chromosome 11"/>
</dbReference>
<gene>
    <name evidence="2" type="ORF">PR048_027850</name>
</gene>
<evidence type="ECO:0000313" key="3">
    <source>
        <dbReference type="Proteomes" id="UP001159363"/>
    </source>
</evidence>
<accession>A0ABQ9GHM4</accession>
<proteinExistence type="predicted"/>
<name>A0ABQ9GHM4_9NEOP</name>
<sequence>MEQRRNEMTGKREIPEQTRRAAASSGTIPTCEDPGVTRPFTLVGGEQSNRLATVAPLSSWKILHLAYVFTSQDYVAMVDPGIDNTLRVTGFCSWDPLVPVIPEHDMKCGPRMELCWNVRAGETGVPRENPPARGIVQHYSHTRKSGSEPSGDCTRIAVVGGECATAAPKGDD</sequence>
<feature type="region of interest" description="Disordered" evidence="1">
    <location>
        <begin position="1"/>
        <end position="36"/>
    </location>
</feature>
<dbReference type="EMBL" id="JARBHB010000012">
    <property type="protein sequence ID" value="KAJ8871528.1"/>
    <property type="molecule type" value="Genomic_DNA"/>
</dbReference>
<reference evidence="2 3" key="1">
    <citation type="submission" date="2023-02" db="EMBL/GenBank/DDBJ databases">
        <title>LHISI_Scaffold_Assembly.</title>
        <authorList>
            <person name="Stuart O.P."/>
            <person name="Cleave R."/>
            <person name="Magrath M.J.L."/>
            <person name="Mikheyev A.S."/>
        </authorList>
    </citation>
    <scope>NUCLEOTIDE SEQUENCE [LARGE SCALE GENOMIC DNA]</scope>
    <source>
        <strain evidence="2">Daus_M_001</strain>
        <tissue evidence="2">Leg muscle</tissue>
    </source>
</reference>
<feature type="compositionally biased region" description="Basic and acidic residues" evidence="1">
    <location>
        <begin position="1"/>
        <end position="19"/>
    </location>
</feature>
<evidence type="ECO:0000256" key="1">
    <source>
        <dbReference type="SAM" id="MobiDB-lite"/>
    </source>
</evidence>
<organism evidence="2 3">
    <name type="scientific">Dryococelus australis</name>
    <dbReference type="NCBI Taxonomy" id="614101"/>
    <lineage>
        <taxon>Eukaryota</taxon>
        <taxon>Metazoa</taxon>
        <taxon>Ecdysozoa</taxon>
        <taxon>Arthropoda</taxon>
        <taxon>Hexapoda</taxon>
        <taxon>Insecta</taxon>
        <taxon>Pterygota</taxon>
        <taxon>Neoptera</taxon>
        <taxon>Polyneoptera</taxon>
        <taxon>Phasmatodea</taxon>
        <taxon>Verophasmatodea</taxon>
        <taxon>Anareolatae</taxon>
        <taxon>Phasmatidae</taxon>
        <taxon>Eurycanthinae</taxon>
        <taxon>Dryococelus</taxon>
    </lineage>
</organism>
<evidence type="ECO:0000313" key="2">
    <source>
        <dbReference type="EMBL" id="KAJ8871528.1"/>
    </source>
</evidence>